<gene>
    <name evidence="5 7" type="ORF">BDZ99DRAFT_142930</name>
</gene>
<dbReference type="EMBL" id="MU003711">
    <property type="protein sequence ID" value="KAF2804775.1"/>
    <property type="molecule type" value="Genomic_DNA"/>
</dbReference>
<dbReference type="PROSITE" id="PS50297">
    <property type="entry name" value="ANK_REP_REGION"/>
    <property type="match status" value="3"/>
</dbReference>
<sequence>MAEPDDNPDVGTSTPATNPLPGPDVHSSVPQPTEQPLPVEPTDVSEALYDAAEDGLLERVQALLLASPRADLESKHGGFQEETALCAAARNNHLDVVKCLVSAGALLDCTNYWHETPLHVSAHEGHFDIVQYLVQNIIDREDDVNLVDYVNLVDDGDETALHRAAEGSNVELVECLIEAGARIEVFNCDGRNPAMCASESDKSSAVLQLLLSRCPQIVNATQKNVVGYTCLHIAANSDAGNNVELLLGQGADPTIQDTDPLWEQTPWELACVRNRLDAMSAFAFVEMREKQAHPREHELDNIGNSPGAEYWKDLYDGPFPHYDPFPFLHIPSNTFLWALVRNCGLCFWQLA</sequence>
<evidence type="ECO:0000256" key="2">
    <source>
        <dbReference type="ARBA" id="ARBA00023043"/>
    </source>
</evidence>
<feature type="repeat" description="ANK" evidence="3">
    <location>
        <begin position="113"/>
        <end position="149"/>
    </location>
</feature>
<dbReference type="PROSITE" id="PS50088">
    <property type="entry name" value="ANK_REPEAT"/>
    <property type="match status" value="4"/>
</dbReference>
<dbReference type="Gene3D" id="1.25.40.20">
    <property type="entry name" value="Ankyrin repeat-containing domain"/>
    <property type="match status" value="2"/>
</dbReference>
<dbReference type="PANTHER" id="PTHR24193">
    <property type="entry name" value="ANKYRIN REPEAT PROTEIN"/>
    <property type="match status" value="1"/>
</dbReference>
<feature type="repeat" description="ANK" evidence="3">
    <location>
        <begin position="156"/>
        <end position="188"/>
    </location>
</feature>
<reference evidence="7" key="3">
    <citation type="submission" date="2025-04" db="UniProtKB">
        <authorList>
            <consortium name="RefSeq"/>
        </authorList>
    </citation>
    <scope>IDENTIFICATION</scope>
    <source>
        <strain evidence="7">CBS 304.34</strain>
    </source>
</reference>
<feature type="repeat" description="ANK" evidence="3">
    <location>
        <begin position="80"/>
        <end position="112"/>
    </location>
</feature>
<dbReference type="SUPFAM" id="SSF48403">
    <property type="entry name" value="Ankyrin repeat"/>
    <property type="match status" value="1"/>
</dbReference>
<dbReference type="GO" id="GO:0000976">
    <property type="term" value="F:transcription cis-regulatory region binding"/>
    <property type="evidence" value="ECO:0007669"/>
    <property type="project" value="TreeGrafter"/>
</dbReference>
<feature type="repeat" description="ANK" evidence="3">
    <location>
        <begin position="226"/>
        <end position="258"/>
    </location>
</feature>
<dbReference type="RefSeq" id="XP_033571739.1">
    <property type="nucleotide sequence ID" value="XM_033712704.1"/>
</dbReference>
<organism evidence="5">
    <name type="scientific">Mytilinidion resinicola</name>
    <dbReference type="NCBI Taxonomy" id="574789"/>
    <lineage>
        <taxon>Eukaryota</taxon>
        <taxon>Fungi</taxon>
        <taxon>Dikarya</taxon>
        <taxon>Ascomycota</taxon>
        <taxon>Pezizomycotina</taxon>
        <taxon>Dothideomycetes</taxon>
        <taxon>Pleosporomycetidae</taxon>
        <taxon>Mytilinidiales</taxon>
        <taxon>Mytilinidiaceae</taxon>
        <taxon>Mytilinidion</taxon>
    </lineage>
</organism>
<dbReference type="GO" id="GO:0005634">
    <property type="term" value="C:nucleus"/>
    <property type="evidence" value="ECO:0007669"/>
    <property type="project" value="TreeGrafter"/>
</dbReference>
<dbReference type="Pfam" id="PF12796">
    <property type="entry name" value="Ank_2"/>
    <property type="match status" value="2"/>
</dbReference>
<reference evidence="7" key="2">
    <citation type="submission" date="2020-04" db="EMBL/GenBank/DDBJ databases">
        <authorList>
            <consortium name="NCBI Genome Project"/>
        </authorList>
    </citation>
    <scope>NUCLEOTIDE SEQUENCE</scope>
    <source>
        <strain evidence="7">CBS 304.34</strain>
    </source>
</reference>
<name>A0A6A6Y9H4_9PEZI</name>
<dbReference type="InterPro" id="IPR050663">
    <property type="entry name" value="Ankyrin-SOCS_Box"/>
</dbReference>
<dbReference type="SMART" id="SM00248">
    <property type="entry name" value="ANK"/>
    <property type="match status" value="6"/>
</dbReference>
<evidence type="ECO:0000313" key="6">
    <source>
        <dbReference type="Proteomes" id="UP000504636"/>
    </source>
</evidence>
<dbReference type="InterPro" id="IPR036770">
    <property type="entry name" value="Ankyrin_rpt-contain_sf"/>
</dbReference>
<dbReference type="GO" id="GO:0045944">
    <property type="term" value="P:positive regulation of transcription by RNA polymerase II"/>
    <property type="evidence" value="ECO:0007669"/>
    <property type="project" value="TreeGrafter"/>
</dbReference>
<dbReference type="Pfam" id="PF00023">
    <property type="entry name" value="Ank"/>
    <property type="match status" value="1"/>
</dbReference>
<evidence type="ECO:0000313" key="5">
    <source>
        <dbReference type="EMBL" id="KAF2804775.1"/>
    </source>
</evidence>
<dbReference type="AlphaFoldDB" id="A0A6A6Y9H4"/>
<keyword evidence="2 3" id="KW-0040">ANK repeat</keyword>
<accession>A0A6A6Y9H4</accession>
<evidence type="ECO:0000256" key="1">
    <source>
        <dbReference type="ARBA" id="ARBA00022737"/>
    </source>
</evidence>
<evidence type="ECO:0000256" key="3">
    <source>
        <dbReference type="PROSITE-ProRule" id="PRU00023"/>
    </source>
</evidence>
<proteinExistence type="predicted"/>
<evidence type="ECO:0000256" key="4">
    <source>
        <dbReference type="SAM" id="MobiDB-lite"/>
    </source>
</evidence>
<protein>
    <submittedName>
        <fullName evidence="5 7">Ankyrin</fullName>
    </submittedName>
</protein>
<keyword evidence="1" id="KW-0677">Repeat</keyword>
<evidence type="ECO:0000313" key="7">
    <source>
        <dbReference type="RefSeq" id="XP_033571739.1"/>
    </source>
</evidence>
<keyword evidence="6" id="KW-1185">Reference proteome</keyword>
<dbReference type="InterPro" id="IPR002110">
    <property type="entry name" value="Ankyrin_rpt"/>
</dbReference>
<dbReference type="OrthoDB" id="823504at2759"/>
<reference evidence="5 7" key="1">
    <citation type="journal article" date="2020" name="Stud. Mycol.">
        <title>101 Dothideomycetes genomes: a test case for predicting lifestyles and emergence of pathogens.</title>
        <authorList>
            <person name="Haridas S."/>
            <person name="Albert R."/>
            <person name="Binder M."/>
            <person name="Bloem J."/>
            <person name="Labutti K."/>
            <person name="Salamov A."/>
            <person name="Andreopoulos B."/>
            <person name="Baker S."/>
            <person name="Barry K."/>
            <person name="Bills G."/>
            <person name="Bluhm B."/>
            <person name="Cannon C."/>
            <person name="Castanera R."/>
            <person name="Culley D."/>
            <person name="Daum C."/>
            <person name="Ezra D."/>
            <person name="Gonzalez J."/>
            <person name="Henrissat B."/>
            <person name="Kuo A."/>
            <person name="Liang C."/>
            <person name="Lipzen A."/>
            <person name="Lutzoni F."/>
            <person name="Magnuson J."/>
            <person name="Mondo S."/>
            <person name="Nolan M."/>
            <person name="Ohm R."/>
            <person name="Pangilinan J."/>
            <person name="Park H.-J."/>
            <person name="Ramirez L."/>
            <person name="Alfaro M."/>
            <person name="Sun H."/>
            <person name="Tritt A."/>
            <person name="Yoshinaga Y."/>
            <person name="Zwiers L.-H."/>
            <person name="Turgeon B."/>
            <person name="Goodwin S."/>
            <person name="Spatafora J."/>
            <person name="Crous P."/>
            <person name="Grigoriev I."/>
        </authorList>
    </citation>
    <scope>NUCLEOTIDE SEQUENCE</scope>
    <source>
        <strain evidence="5 7">CBS 304.34</strain>
    </source>
</reference>
<feature type="region of interest" description="Disordered" evidence="4">
    <location>
        <begin position="1"/>
        <end position="40"/>
    </location>
</feature>
<dbReference type="Proteomes" id="UP000504636">
    <property type="component" value="Unplaced"/>
</dbReference>
<dbReference type="GeneID" id="54453597"/>
<dbReference type="PANTHER" id="PTHR24193:SF121">
    <property type="entry name" value="ADA2A-CONTAINING COMPLEX COMPONENT 3, ISOFORM D"/>
    <property type="match status" value="1"/>
</dbReference>